<dbReference type="Gene3D" id="1.10.12.10">
    <property type="entry name" value="Lyase 2-enoyl-coa Hydratase, Chain A, domain 2"/>
    <property type="match status" value="1"/>
</dbReference>
<comment type="similarity">
    <text evidence="1 2">Belongs to the enoyl-CoA hydratase/isomerase family.</text>
</comment>
<dbReference type="Pfam" id="PF00378">
    <property type="entry name" value="ECH_1"/>
    <property type="match status" value="1"/>
</dbReference>
<dbReference type="InterPro" id="IPR014748">
    <property type="entry name" value="Enoyl-CoA_hydra_C"/>
</dbReference>
<dbReference type="InterPro" id="IPR029045">
    <property type="entry name" value="ClpP/crotonase-like_dom_sf"/>
</dbReference>
<dbReference type="EMBL" id="JACHNZ010000015">
    <property type="protein sequence ID" value="MBB4631990.1"/>
    <property type="molecule type" value="Genomic_DNA"/>
</dbReference>
<dbReference type="RefSeq" id="WP_184067688.1">
    <property type="nucleotide sequence ID" value="NZ_JACHNZ010000015.1"/>
</dbReference>
<dbReference type="PROSITE" id="PS00166">
    <property type="entry name" value="ENOYL_COA_HYDRATASE"/>
    <property type="match status" value="1"/>
</dbReference>
<protein>
    <submittedName>
        <fullName evidence="3">Enoyl-CoA hydratase/carnithine racemase</fullName>
    </submittedName>
</protein>
<dbReference type="GO" id="GO:0003824">
    <property type="term" value="F:catalytic activity"/>
    <property type="evidence" value="ECO:0007669"/>
    <property type="project" value="InterPro"/>
</dbReference>
<name>A0A7W7B0W7_9SPHN</name>
<dbReference type="PANTHER" id="PTHR43459">
    <property type="entry name" value="ENOYL-COA HYDRATASE"/>
    <property type="match status" value="1"/>
</dbReference>
<sequence length="262" mass="27684">MTSQGIIKTERHGGVAIVTLSNPEKRNAFTPDMRRSLTGTLTELNRTVEVRAVVLTGEEKHFCAGADVSAMGAGAAPRTTVQIRENTKEVNHLLQAIVTAPKPYVASVDGDAFGAGMSLAIACDFLVAGPGARFGTAFAKIGLLPDLGMLHYLPLRVGMTAAKRMMMLCEPVLAERAFALGLADELNSESAMVGARALAEKLADGSPLAIGYIKSVLADGISTWQDAMRAELDIGSALAGTEDFKEGIAALREKRPPVYQGR</sequence>
<proteinExistence type="inferred from homology"/>
<keyword evidence="4" id="KW-1185">Reference proteome</keyword>
<dbReference type="InterPro" id="IPR001753">
    <property type="entry name" value="Enoyl-CoA_hydra/iso"/>
</dbReference>
<dbReference type="SUPFAM" id="SSF52096">
    <property type="entry name" value="ClpP/crotonase"/>
    <property type="match status" value="1"/>
</dbReference>
<dbReference type="Proteomes" id="UP000566324">
    <property type="component" value="Unassembled WGS sequence"/>
</dbReference>
<organism evidence="3 4">
    <name type="scientific">Sphingosinicella soli</name>
    <dbReference type="NCBI Taxonomy" id="333708"/>
    <lineage>
        <taxon>Bacteria</taxon>
        <taxon>Pseudomonadati</taxon>
        <taxon>Pseudomonadota</taxon>
        <taxon>Alphaproteobacteria</taxon>
        <taxon>Sphingomonadales</taxon>
        <taxon>Sphingosinicellaceae</taxon>
        <taxon>Sphingosinicella</taxon>
    </lineage>
</organism>
<dbReference type="InterPro" id="IPR018376">
    <property type="entry name" value="Enoyl-CoA_hyd/isom_CS"/>
</dbReference>
<reference evidence="3 4" key="1">
    <citation type="submission" date="2020-08" db="EMBL/GenBank/DDBJ databases">
        <title>Genomic Encyclopedia of Type Strains, Phase IV (KMG-IV): sequencing the most valuable type-strain genomes for metagenomic binning, comparative biology and taxonomic classification.</title>
        <authorList>
            <person name="Goeker M."/>
        </authorList>
    </citation>
    <scope>NUCLEOTIDE SEQUENCE [LARGE SCALE GENOMIC DNA]</scope>
    <source>
        <strain evidence="3 4">DSM 17328</strain>
    </source>
</reference>
<dbReference type="AlphaFoldDB" id="A0A7W7B0W7"/>
<evidence type="ECO:0000313" key="4">
    <source>
        <dbReference type="Proteomes" id="UP000566324"/>
    </source>
</evidence>
<dbReference type="PANTHER" id="PTHR43459:SF1">
    <property type="entry name" value="EG:BACN32G11.4 PROTEIN"/>
    <property type="match status" value="1"/>
</dbReference>
<dbReference type="Gene3D" id="3.90.226.10">
    <property type="entry name" value="2-enoyl-CoA Hydratase, Chain A, domain 1"/>
    <property type="match status" value="1"/>
</dbReference>
<evidence type="ECO:0000313" key="3">
    <source>
        <dbReference type="EMBL" id="MBB4631990.1"/>
    </source>
</evidence>
<evidence type="ECO:0000256" key="2">
    <source>
        <dbReference type="RuleBase" id="RU003707"/>
    </source>
</evidence>
<dbReference type="CDD" id="cd06558">
    <property type="entry name" value="crotonase-like"/>
    <property type="match status" value="1"/>
</dbReference>
<comment type="caution">
    <text evidence="3">The sequence shown here is derived from an EMBL/GenBank/DDBJ whole genome shotgun (WGS) entry which is preliminary data.</text>
</comment>
<accession>A0A7W7B0W7</accession>
<evidence type="ECO:0000256" key="1">
    <source>
        <dbReference type="ARBA" id="ARBA00005254"/>
    </source>
</evidence>
<gene>
    <name evidence="3" type="ORF">GGQ98_001607</name>
</gene>